<evidence type="ECO:0000313" key="1">
    <source>
        <dbReference type="EMBL" id="MCP8969132.1"/>
    </source>
</evidence>
<gene>
    <name evidence="1" type="ORF">NK662_11330</name>
</gene>
<dbReference type="InterPro" id="IPR025004">
    <property type="entry name" value="SenN/SenS"/>
</dbReference>
<comment type="caution">
    <text evidence="1">The sequence shown here is derived from an EMBL/GenBank/DDBJ whole genome shotgun (WGS) entry which is preliminary data.</text>
</comment>
<evidence type="ECO:0000313" key="2">
    <source>
        <dbReference type="Proteomes" id="UP001156102"/>
    </source>
</evidence>
<organism evidence="1 2">
    <name type="scientific">Ectobacillus ponti</name>
    <dbReference type="NCBI Taxonomy" id="2961894"/>
    <lineage>
        <taxon>Bacteria</taxon>
        <taxon>Bacillati</taxon>
        <taxon>Bacillota</taxon>
        <taxon>Bacilli</taxon>
        <taxon>Bacillales</taxon>
        <taxon>Bacillaceae</taxon>
        <taxon>Ectobacillus</taxon>
    </lineage>
</organism>
<proteinExistence type="predicted"/>
<dbReference type="EMBL" id="JANCLT010000005">
    <property type="protein sequence ID" value="MCP8969132.1"/>
    <property type="molecule type" value="Genomic_DNA"/>
</dbReference>
<name>A0AA42BPU3_9BACI</name>
<dbReference type="AlphaFoldDB" id="A0AA42BPU3"/>
<dbReference type="Pfam" id="PF13040">
    <property type="entry name" value="Fur_reg_FbpB"/>
    <property type="match status" value="1"/>
</dbReference>
<reference evidence="1" key="1">
    <citation type="submission" date="2022-07" db="EMBL/GenBank/DDBJ databases">
        <authorList>
            <person name="Li W.-J."/>
            <person name="Deng Q.-Q."/>
        </authorList>
    </citation>
    <scope>NUCLEOTIDE SEQUENCE</scope>
    <source>
        <strain evidence="1">SYSU M60031</strain>
    </source>
</reference>
<dbReference type="Proteomes" id="UP001156102">
    <property type="component" value="Unassembled WGS sequence"/>
</dbReference>
<sequence>MRRNRRKTFEELVLENKRQLMNDREAIERIEERLEQRLEIRLQQAE</sequence>
<protein>
    <submittedName>
        <fullName evidence="1">FbpB family small basic protein</fullName>
    </submittedName>
</protein>
<keyword evidence="2" id="KW-1185">Reference proteome</keyword>
<dbReference type="RefSeq" id="WP_254759048.1">
    <property type="nucleotide sequence ID" value="NZ_JANCLT010000005.1"/>
</dbReference>
<accession>A0AA42BPU3</accession>